<evidence type="ECO:0000259" key="8">
    <source>
        <dbReference type="Pfam" id="PF17768"/>
    </source>
</evidence>
<evidence type="ECO:0000259" key="7">
    <source>
        <dbReference type="Pfam" id="PF02272"/>
    </source>
</evidence>
<evidence type="ECO:0000256" key="5">
    <source>
        <dbReference type="ARBA" id="ARBA00022839"/>
    </source>
</evidence>
<dbReference type="InterPro" id="IPR041122">
    <property type="entry name" value="RecJ_OB"/>
</dbReference>
<dbReference type="AlphaFoldDB" id="A0A1H2X717"/>
<keyword evidence="10" id="KW-1185">Reference proteome</keyword>
<dbReference type="EMBL" id="FNND01000005">
    <property type="protein sequence ID" value="SDW88577.1"/>
    <property type="molecule type" value="Genomic_DNA"/>
</dbReference>
<comment type="similarity">
    <text evidence="1">Belongs to the RecJ family.</text>
</comment>
<comment type="caution">
    <text evidence="9">The sequence shown here is derived from an EMBL/GenBank/DDBJ whole genome shotgun (WGS) entry which is preliminary data.</text>
</comment>
<dbReference type="GO" id="GO:0008409">
    <property type="term" value="F:5'-3' exonuclease activity"/>
    <property type="evidence" value="ECO:0007669"/>
    <property type="project" value="InterPro"/>
</dbReference>
<evidence type="ECO:0000256" key="1">
    <source>
        <dbReference type="ARBA" id="ARBA00005915"/>
    </source>
</evidence>
<dbReference type="Gene3D" id="3.90.1640.30">
    <property type="match status" value="1"/>
</dbReference>
<dbReference type="GO" id="GO:0006310">
    <property type="term" value="P:DNA recombination"/>
    <property type="evidence" value="ECO:0007669"/>
    <property type="project" value="InterPro"/>
</dbReference>
<feature type="domain" description="RecJ OB" evidence="8">
    <location>
        <begin position="458"/>
        <end position="563"/>
    </location>
</feature>
<evidence type="ECO:0000313" key="10">
    <source>
        <dbReference type="Proteomes" id="UP000182771"/>
    </source>
</evidence>
<dbReference type="GeneID" id="85016771"/>
<gene>
    <name evidence="9" type="ORF">SAMN05444420_1059</name>
</gene>
<dbReference type="PANTHER" id="PTHR30255:SF2">
    <property type="entry name" value="SINGLE-STRANDED-DNA-SPECIFIC EXONUCLEASE RECJ"/>
    <property type="match status" value="1"/>
</dbReference>
<dbReference type="InterPro" id="IPR001667">
    <property type="entry name" value="DDH_dom"/>
</dbReference>
<proteinExistence type="inferred from homology"/>
<dbReference type="NCBIfam" id="TIGR00644">
    <property type="entry name" value="recJ"/>
    <property type="match status" value="1"/>
</dbReference>
<keyword evidence="4" id="KW-0378">Hydrolase</keyword>
<evidence type="ECO:0000256" key="2">
    <source>
        <dbReference type="ARBA" id="ARBA00019841"/>
    </source>
</evidence>
<dbReference type="Pfam" id="PF02272">
    <property type="entry name" value="DHHA1"/>
    <property type="match status" value="1"/>
</dbReference>
<dbReference type="GO" id="GO:0006281">
    <property type="term" value="P:DNA repair"/>
    <property type="evidence" value="ECO:0007669"/>
    <property type="project" value="InterPro"/>
</dbReference>
<organism evidence="9 10">
    <name type="scientific">Capnocytophaga granulosa</name>
    <dbReference type="NCBI Taxonomy" id="45242"/>
    <lineage>
        <taxon>Bacteria</taxon>
        <taxon>Pseudomonadati</taxon>
        <taxon>Bacteroidota</taxon>
        <taxon>Flavobacteriia</taxon>
        <taxon>Flavobacteriales</taxon>
        <taxon>Flavobacteriaceae</taxon>
        <taxon>Capnocytophaga</taxon>
    </lineage>
</organism>
<reference evidence="9 10" key="1">
    <citation type="submission" date="2016-10" db="EMBL/GenBank/DDBJ databases">
        <authorList>
            <person name="Varghese N."/>
            <person name="Submissions S."/>
        </authorList>
    </citation>
    <scope>NUCLEOTIDE SEQUENCE [LARGE SCALE GENOMIC DNA]</scope>
    <source>
        <strain evidence="9 10">DSM 11449</strain>
    </source>
</reference>
<evidence type="ECO:0000256" key="4">
    <source>
        <dbReference type="ARBA" id="ARBA00022801"/>
    </source>
</evidence>
<dbReference type="OrthoDB" id="9809852at2"/>
<dbReference type="Pfam" id="PF01368">
    <property type="entry name" value="DHH"/>
    <property type="match status" value="1"/>
</dbReference>
<evidence type="ECO:0000313" key="9">
    <source>
        <dbReference type="EMBL" id="SDW88577.1"/>
    </source>
</evidence>
<dbReference type="RefSeq" id="WP_016420860.1">
    <property type="nucleotide sequence ID" value="NZ_FNND01000005.1"/>
</dbReference>
<feature type="domain" description="DHHA1" evidence="7">
    <location>
        <begin position="352"/>
        <end position="442"/>
    </location>
</feature>
<dbReference type="InterPro" id="IPR038763">
    <property type="entry name" value="DHH_sf"/>
</dbReference>
<sequence>MANKLVWEYRPEPPKEAVKGLAHTLFKEELPWHDTIARLLLQRGISSFDQAKAFFNPSLADLHNPYQMKDMDLAVERILSAIDQEQPILIYGDYDVDGTCSVAVLYLFLSAIYPHVFTYVPDRYREGYGVSTQGIDFADDNEIPLIITLDCGIKSHERVVYARERGIDMIITDHHTPSDTLPEAVAVLNPKRADCPYPYKELCGCGIGFKLVQALCTALNLPSETAYRYLDLVALATCADIVPLTGENRILVHAGLQLINQQPSEVMQLLLASAKHPVEVRDLVFVAAPRVNAAGRMQHAEKAVRLLTGQDLDEADTLEYLNTQRKTTDEQITDEALRMIVLDREETAPATVVFSPHWHKGVIGIVASRLIETYYRPTIVFTQSGEVLAASARSVKGFNLYEALCECQDELIQFGGHTAAAGMTLHPDNYERFKQKFQEVVERTLPPALRAPKLLLSGELPLSDITYTFYRCLQRFAPFGPKNMTPIFYAHNVLAKEVRRVGKDFSHLRMILNDPKSNHDFVAVGFGLGYQESLVESGEPLTVAYQLTENSWQGRTSLELIVKAVKIMTSDQ</sequence>
<dbReference type="Pfam" id="PF17768">
    <property type="entry name" value="RecJ_OB"/>
    <property type="match status" value="1"/>
</dbReference>
<dbReference type="SUPFAM" id="SSF64182">
    <property type="entry name" value="DHH phosphoesterases"/>
    <property type="match status" value="1"/>
</dbReference>
<name>A0A1H2X717_9FLAO</name>
<accession>A0A1H2X717</accession>
<dbReference type="InterPro" id="IPR003156">
    <property type="entry name" value="DHHA1_dom"/>
</dbReference>
<keyword evidence="3" id="KW-0540">Nuclease</keyword>
<evidence type="ECO:0000256" key="3">
    <source>
        <dbReference type="ARBA" id="ARBA00022722"/>
    </source>
</evidence>
<dbReference type="Gene3D" id="3.10.310.30">
    <property type="match status" value="1"/>
</dbReference>
<dbReference type="GO" id="GO:0003676">
    <property type="term" value="F:nucleic acid binding"/>
    <property type="evidence" value="ECO:0007669"/>
    <property type="project" value="InterPro"/>
</dbReference>
<dbReference type="InterPro" id="IPR004610">
    <property type="entry name" value="RecJ"/>
</dbReference>
<evidence type="ECO:0000259" key="6">
    <source>
        <dbReference type="Pfam" id="PF01368"/>
    </source>
</evidence>
<dbReference type="PANTHER" id="PTHR30255">
    <property type="entry name" value="SINGLE-STRANDED-DNA-SPECIFIC EXONUCLEASE RECJ"/>
    <property type="match status" value="1"/>
</dbReference>
<keyword evidence="5 9" id="KW-0269">Exonuclease</keyword>
<dbReference type="InterPro" id="IPR051673">
    <property type="entry name" value="SSDNA_exonuclease_RecJ"/>
</dbReference>
<protein>
    <recommendedName>
        <fullName evidence="2">Single-stranded-DNA-specific exonuclease RecJ</fullName>
    </recommendedName>
</protein>
<feature type="domain" description="DDH" evidence="6">
    <location>
        <begin position="88"/>
        <end position="237"/>
    </location>
</feature>
<dbReference type="Proteomes" id="UP000182771">
    <property type="component" value="Unassembled WGS sequence"/>
</dbReference>